<dbReference type="AlphaFoldDB" id="A0A1K0IN73"/>
<organism evidence="3">
    <name type="scientific">Cupriavidus necator</name>
    <name type="common">Alcaligenes eutrophus</name>
    <name type="synonym">Ralstonia eutropha</name>
    <dbReference type="NCBI Taxonomy" id="106590"/>
    <lineage>
        <taxon>Bacteria</taxon>
        <taxon>Pseudomonadati</taxon>
        <taxon>Pseudomonadota</taxon>
        <taxon>Betaproteobacteria</taxon>
        <taxon>Burkholderiales</taxon>
        <taxon>Burkholderiaceae</taxon>
        <taxon>Cupriavidus</taxon>
    </lineage>
</organism>
<keyword evidence="1" id="KW-0732">Signal</keyword>
<evidence type="ECO:0000259" key="2">
    <source>
        <dbReference type="Pfam" id="PF08308"/>
    </source>
</evidence>
<accession>A0A1K0IN73</accession>
<dbReference type="InterPro" id="IPR013229">
    <property type="entry name" value="PEGA"/>
</dbReference>
<feature type="chain" id="PRO_5012453396" description="PEGA domain-containing protein" evidence="1">
    <location>
        <begin position="31"/>
        <end position="178"/>
    </location>
</feature>
<reference evidence="3" key="1">
    <citation type="submission" date="2016-09" db="EMBL/GenBank/DDBJ databases">
        <authorList>
            <person name="Capua I."/>
            <person name="De Benedictis P."/>
            <person name="Joannis T."/>
            <person name="Lombin L.H."/>
            <person name="Cattoli G."/>
        </authorList>
    </citation>
    <scope>NUCLEOTIDE SEQUENCE</scope>
    <source>
        <strain evidence="3">B9</strain>
    </source>
</reference>
<feature type="domain" description="PEGA" evidence="2">
    <location>
        <begin position="40"/>
        <end position="95"/>
    </location>
</feature>
<dbReference type="RefSeq" id="WP_340528527.1">
    <property type="nucleotide sequence ID" value="NZ_FMSH01000431.1"/>
</dbReference>
<evidence type="ECO:0000256" key="1">
    <source>
        <dbReference type="SAM" id="SignalP"/>
    </source>
</evidence>
<protein>
    <recommendedName>
        <fullName evidence="2">PEGA domain-containing protein</fullName>
    </recommendedName>
</protein>
<feature type="signal peptide" evidence="1">
    <location>
        <begin position="1"/>
        <end position="30"/>
    </location>
</feature>
<dbReference type="EMBL" id="FMSH01000431">
    <property type="protein sequence ID" value="SCU89229.1"/>
    <property type="molecule type" value="Genomic_DNA"/>
</dbReference>
<evidence type="ECO:0000313" key="3">
    <source>
        <dbReference type="EMBL" id="SCU89229.1"/>
    </source>
</evidence>
<gene>
    <name evidence="3" type="ORF">CNECB9_4870044</name>
</gene>
<proteinExistence type="predicted"/>
<name>A0A1K0IN73_CUPNE</name>
<dbReference type="PROSITE" id="PS51257">
    <property type="entry name" value="PROKAR_LIPOPROTEIN"/>
    <property type="match status" value="1"/>
</dbReference>
<dbReference type="Pfam" id="PF08308">
    <property type="entry name" value="PEGA"/>
    <property type="match status" value="1"/>
</dbReference>
<sequence>MRPANNHNRGKKMRRTLAAGVVALALSGCASIMSGGTQPVTIKSVPEGASVTVTNRAGEKVHNGTTPVTLTLNRGAGYFKSETYKVEVKKEGYEPRQLDIVSTVNGWYIGNILFGGVIGLLAVDPATGAMYSFPDSVNATLNVSEKTVAGSAQSLTIVSTESMTPEAMKNAREVVAPK</sequence>